<sequence length="491" mass="53015">MPSLAEPKAYSNRALERLFRSPVTPQMIDHIANYASTVIECSPPPSPVDAYANTLPSPPSTPAHHSSSSPSSSSTDSTSTTAASTGSVVAVPPLNDFIRILVLNSNVQASTLLPTLVYLERLKHKLPVAAKGMHCTCHRVFLASLIVAAKYLNDQSPKNKHWSAHSTVFSVGEVNLMEKQLLALLDFDLRITEADLASSLQDFLQQQQSTVSAPTTATERPNSRYASAPLSVVTTTTKAAATTASSSAMVSPTTPSPRSSGSYQTTPLNLVSSNKRGSIGSRGSRTQFQMPQIVQQQHLHNQQPQDVFRRRPSLPNQPCLEEGESLHGYANKVGGPLRGHPQQQGHYYQHQQYQYSSHQQQRVHHHQSHYPSPESGSDAVYTSQRLMSSDEEMTPVSASASATCSPEQQMVSGGATQRSWPVYGRHSMPPSSVTANSGYTHYQSGTSSSSTSGHHHYQGYDHHQTSTSSSTGRHGGAWTAATAGVTSRAMC</sequence>
<reference evidence="3 4" key="1">
    <citation type="journal article" date="2020" name="Fungal Divers.">
        <title>Resolving the Mortierellaceae phylogeny through synthesis of multi-gene phylogenetics and phylogenomics.</title>
        <authorList>
            <person name="Vandepol N."/>
            <person name="Liber J."/>
            <person name="Desiro A."/>
            <person name="Na H."/>
            <person name="Kennedy M."/>
            <person name="Barry K."/>
            <person name="Grigoriev I.V."/>
            <person name="Miller A.N."/>
            <person name="O'Donnell K."/>
            <person name="Stajich J.E."/>
            <person name="Bonito G."/>
        </authorList>
    </citation>
    <scope>NUCLEOTIDE SEQUENCE [LARGE SCALE GENOMIC DNA]</scope>
    <source>
        <strain evidence="3 4">AD045</strain>
    </source>
</reference>
<evidence type="ECO:0000259" key="2">
    <source>
        <dbReference type="Pfam" id="PF00134"/>
    </source>
</evidence>
<feature type="compositionally biased region" description="Low complexity" evidence="1">
    <location>
        <begin position="291"/>
        <end position="305"/>
    </location>
</feature>
<dbReference type="PANTHER" id="PTHR15615:SF10">
    <property type="entry name" value="PHO85 CYCLIN-2-RELATED"/>
    <property type="match status" value="1"/>
</dbReference>
<comment type="caution">
    <text evidence="3">The sequence shown here is derived from an EMBL/GenBank/DDBJ whole genome shotgun (WGS) entry which is preliminary data.</text>
</comment>
<dbReference type="Proteomes" id="UP001194696">
    <property type="component" value="Unassembled WGS sequence"/>
</dbReference>
<evidence type="ECO:0000313" key="3">
    <source>
        <dbReference type="EMBL" id="KAG0289611.1"/>
    </source>
</evidence>
<feature type="compositionally biased region" description="Low complexity" evidence="1">
    <location>
        <begin position="340"/>
        <end position="360"/>
    </location>
</feature>
<feature type="compositionally biased region" description="Low complexity" evidence="1">
    <location>
        <begin position="437"/>
        <end position="452"/>
    </location>
</feature>
<feature type="region of interest" description="Disordered" evidence="1">
    <location>
        <begin position="49"/>
        <end position="81"/>
    </location>
</feature>
<keyword evidence="4" id="KW-1185">Reference proteome</keyword>
<dbReference type="CDD" id="cd20557">
    <property type="entry name" value="CYCLIN_ScPCL1-like"/>
    <property type="match status" value="1"/>
</dbReference>
<accession>A0ABQ7K2C9</accession>
<feature type="compositionally biased region" description="Low complexity" evidence="1">
    <location>
        <begin position="231"/>
        <end position="262"/>
    </location>
</feature>
<dbReference type="Pfam" id="PF00134">
    <property type="entry name" value="Cyclin_N"/>
    <property type="match status" value="1"/>
</dbReference>
<proteinExistence type="predicted"/>
<feature type="compositionally biased region" description="Low complexity" evidence="1">
    <location>
        <begin position="62"/>
        <end position="81"/>
    </location>
</feature>
<dbReference type="InterPro" id="IPR036915">
    <property type="entry name" value="Cyclin-like_sf"/>
</dbReference>
<feature type="compositionally biased region" description="Polar residues" evidence="1">
    <location>
        <begin position="210"/>
        <end position="220"/>
    </location>
</feature>
<dbReference type="PANTHER" id="PTHR15615">
    <property type="match status" value="1"/>
</dbReference>
<dbReference type="EMBL" id="JAAAIM010000338">
    <property type="protein sequence ID" value="KAG0289611.1"/>
    <property type="molecule type" value="Genomic_DNA"/>
</dbReference>
<feature type="region of interest" description="Disordered" evidence="1">
    <location>
        <begin position="210"/>
        <end position="477"/>
    </location>
</feature>
<evidence type="ECO:0000313" key="4">
    <source>
        <dbReference type="Proteomes" id="UP001194696"/>
    </source>
</evidence>
<dbReference type="InterPro" id="IPR006671">
    <property type="entry name" value="Cyclin_N"/>
</dbReference>
<organism evidence="3 4">
    <name type="scientific">Linnemannia gamsii</name>
    <dbReference type="NCBI Taxonomy" id="64522"/>
    <lineage>
        <taxon>Eukaryota</taxon>
        <taxon>Fungi</taxon>
        <taxon>Fungi incertae sedis</taxon>
        <taxon>Mucoromycota</taxon>
        <taxon>Mortierellomycotina</taxon>
        <taxon>Mortierellomycetes</taxon>
        <taxon>Mortierellales</taxon>
        <taxon>Mortierellaceae</taxon>
        <taxon>Linnemannia</taxon>
    </lineage>
</organism>
<feature type="compositionally biased region" description="Polar residues" evidence="1">
    <location>
        <begin position="263"/>
        <end position="290"/>
    </location>
</feature>
<name>A0ABQ7K2C9_9FUNG</name>
<gene>
    <name evidence="3" type="ORF">BGZ96_006874</name>
</gene>
<dbReference type="InterPro" id="IPR013922">
    <property type="entry name" value="Cyclin_PHO80-like"/>
</dbReference>
<feature type="domain" description="Cyclin N-terminal" evidence="2">
    <location>
        <begin position="94"/>
        <end position="190"/>
    </location>
</feature>
<protein>
    <recommendedName>
        <fullName evidence="2">Cyclin N-terminal domain-containing protein</fullName>
    </recommendedName>
</protein>
<dbReference type="Gene3D" id="1.10.472.10">
    <property type="entry name" value="Cyclin-like"/>
    <property type="match status" value="1"/>
</dbReference>
<evidence type="ECO:0000256" key="1">
    <source>
        <dbReference type="SAM" id="MobiDB-lite"/>
    </source>
</evidence>
<dbReference type="SUPFAM" id="SSF47954">
    <property type="entry name" value="Cyclin-like"/>
    <property type="match status" value="1"/>
</dbReference>
<feature type="compositionally biased region" description="Polar residues" evidence="1">
    <location>
        <begin position="396"/>
        <end position="419"/>
    </location>
</feature>
<feature type="compositionally biased region" description="Low complexity" evidence="1">
    <location>
        <begin position="465"/>
        <end position="477"/>
    </location>
</feature>